<dbReference type="SUPFAM" id="SSF51569">
    <property type="entry name" value="Aldolase"/>
    <property type="match status" value="1"/>
</dbReference>
<reference evidence="2 3" key="1">
    <citation type="submission" date="2019-03" db="EMBL/GenBank/DDBJ databases">
        <title>Genomics of glacier-inhabiting Cryobacterium strains.</title>
        <authorList>
            <person name="Liu Q."/>
            <person name="Xin Y.-H."/>
        </authorList>
    </citation>
    <scope>NUCLEOTIDE SEQUENCE [LARGE SCALE GENOMIC DNA]</scope>
    <source>
        <strain evidence="2 3">Hh15</strain>
    </source>
</reference>
<accession>A0A1H8MEF6</accession>
<dbReference type="STRING" id="1424661.SAMN05216281_1452"/>
<dbReference type="EMBL" id="SOFF01000006">
    <property type="protein sequence ID" value="TFB94433.1"/>
    <property type="molecule type" value="Genomic_DNA"/>
</dbReference>
<keyword evidence="3" id="KW-1185">Reference proteome</keyword>
<dbReference type="PANTHER" id="PTHR42880">
    <property type="entry name" value="HOMOCITRATE SYNTHASE"/>
    <property type="match status" value="1"/>
</dbReference>
<protein>
    <submittedName>
        <fullName evidence="2">Uncharacterized protein</fullName>
    </submittedName>
</protein>
<name>A0A1H8MEF6_9MICO</name>
<dbReference type="InterPro" id="IPR013785">
    <property type="entry name" value="Aldolase_TIM"/>
</dbReference>
<evidence type="ECO:0000313" key="2">
    <source>
        <dbReference type="EMBL" id="TFB94433.1"/>
    </source>
</evidence>
<evidence type="ECO:0000256" key="1">
    <source>
        <dbReference type="ARBA" id="ARBA00022679"/>
    </source>
</evidence>
<keyword evidence="1" id="KW-0808">Transferase</keyword>
<comment type="caution">
    <text evidence="2">The sequence shown here is derived from an EMBL/GenBank/DDBJ whole genome shotgun (WGS) entry which is preliminary data.</text>
</comment>
<dbReference type="PROSITE" id="PS50991">
    <property type="entry name" value="PYR_CT"/>
    <property type="match status" value="1"/>
</dbReference>
<dbReference type="Pfam" id="PF00682">
    <property type="entry name" value="HMGL-like"/>
    <property type="match status" value="1"/>
</dbReference>
<sequence length="242" mass="25679">MADSIGAEHIGLILHPANITSGDLQECYTAGARLVRMCLSVTDPDPGLRYVSEAREMGFTVCVNFTRASRLDARSLVDLSSRSAESGANAIYLADSNGSMQPGEVSRRVTLVQEVSGLDVGFHAHNNLGLALANSLAAAHAGAAWMDSSILGMGKGSGNLISEQWIAHLERHHTDPGAFDLGALLDLSAHLRDSVPESTPVLPHTDLLLGRFDLSVEHSARVSADRRSQVHVARELGRVAAA</sequence>
<dbReference type="RefSeq" id="WP_092113013.1">
    <property type="nucleotide sequence ID" value="NZ_FOCN01000045.1"/>
</dbReference>
<dbReference type="GO" id="GO:0016740">
    <property type="term" value="F:transferase activity"/>
    <property type="evidence" value="ECO:0007669"/>
    <property type="project" value="UniProtKB-KW"/>
</dbReference>
<dbReference type="PANTHER" id="PTHR42880:SF1">
    <property type="entry name" value="ISOPROPYLMALATE_HOMOCITRATE_CITRAMALATE SYNTHASE FAMILY PROTEIN"/>
    <property type="match status" value="1"/>
</dbReference>
<gene>
    <name evidence="2" type="ORF">E3O10_01265</name>
</gene>
<evidence type="ECO:0000313" key="3">
    <source>
        <dbReference type="Proteomes" id="UP000297654"/>
    </source>
</evidence>
<dbReference type="OrthoDB" id="9803573at2"/>
<organism evidence="2 3">
    <name type="scientific">Cryobacterium luteum</name>
    <dbReference type="NCBI Taxonomy" id="1424661"/>
    <lineage>
        <taxon>Bacteria</taxon>
        <taxon>Bacillati</taxon>
        <taxon>Actinomycetota</taxon>
        <taxon>Actinomycetes</taxon>
        <taxon>Micrococcales</taxon>
        <taxon>Microbacteriaceae</taxon>
        <taxon>Cryobacterium</taxon>
    </lineage>
</organism>
<proteinExistence type="predicted"/>
<dbReference type="InterPro" id="IPR000891">
    <property type="entry name" value="PYR_CT"/>
</dbReference>
<dbReference type="Proteomes" id="UP000297654">
    <property type="component" value="Unassembled WGS sequence"/>
</dbReference>
<dbReference type="AlphaFoldDB" id="A0A1H8MEF6"/>
<dbReference type="Gene3D" id="3.20.20.70">
    <property type="entry name" value="Aldolase class I"/>
    <property type="match status" value="1"/>
</dbReference>